<gene>
    <name evidence="1" type="ORF">JIN78_08580</name>
</gene>
<dbReference type="RefSeq" id="WP_200391548.1">
    <property type="nucleotide sequence ID" value="NZ_JAENIO010000018.1"/>
</dbReference>
<reference evidence="1" key="1">
    <citation type="submission" date="2021-01" db="EMBL/GenBank/DDBJ databases">
        <title>Modified the classification status of verrucomicrobia.</title>
        <authorList>
            <person name="Feng X."/>
        </authorList>
    </citation>
    <scope>NUCLEOTIDE SEQUENCE</scope>
    <source>
        <strain evidence="1">KCTC 12986</strain>
    </source>
</reference>
<evidence type="ECO:0000313" key="1">
    <source>
        <dbReference type="EMBL" id="MBK1834114.1"/>
    </source>
</evidence>
<proteinExistence type="predicted"/>
<sequence>MKTVILDENLPQKLRHWLSEFEVVTVYYQGWSGVQNGELIALIDGKFDVFLTADRNLRYQQNLADRAIAIVEIPFTNRREIPQYIEAIIAAIISAQPGDYLTIDRQ</sequence>
<protein>
    <recommendedName>
        <fullName evidence="3">DUF5615 domain-containing protein</fullName>
    </recommendedName>
</protein>
<name>A0A934RSB1_9BACT</name>
<evidence type="ECO:0000313" key="2">
    <source>
        <dbReference type="Proteomes" id="UP000604083"/>
    </source>
</evidence>
<organism evidence="1 2">
    <name type="scientific">Roseibacillus ishigakijimensis</name>
    <dbReference type="NCBI Taxonomy" id="454146"/>
    <lineage>
        <taxon>Bacteria</taxon>
        <taxon>Pseudomonadati</taxon>
        <taxon>Verrucomicrobiota</taxon>
        <taxon>Verrucomicrobiia</taxon>
        <taxon>Verrucomicrobiales</taxon>
        <taxon>Verrucomicrobiaceae</taxon>
        <taxon>Roseibacillus</taxon>
    </lineage>
</organism>
<accession>A0A934RSB1</accession>
<comment type="caution">
    <text evidence="1">The sequence shown here is derived from an EMBL/GenBank/DDBJ whole genome shotgun (WGS) entry which is preliminary data.</text>
</comment>
<dbReference type="AlphaFoldDB" id="A0A934RSB1"/>
<dbReference type="EMBL" id="JAENIO010000018">
    <property type="protein sequence ID" value="MBK1834114.1"/>
    <property type="molecule type" value="Genomic_DNA"/>
</dbReference>
<keyword evidence="2" id="KW-1185">Reference proteome</keyword>
<evidence type="ECO:0008006" key="3">
    <source>
        <dbReference type="Google" id="ProtNLM"/>
    </source>
</evidence>
<dbReference type="Proteomes" id="UP000604083">
    <property type="component" value="Unassembled WGS sequence"/>
</dbReference>